<keyword evidence="1" id="KW-1133">Transmembrane helix</keyword>
<gene>
    <name evidence="3" type="ORF">GCM10008985_20760</name>
    <name evidence="4" type="ORF">MUK72_08190</name>
</gene>
<evidence type="ECO:0000256" key="1">
    <source>
        <dbReference type="SAM" id="Phobius"/>
    </source>
</evidence>
<keyword evidence="1" id="KW-0472">Membrane</keyword>
<dbReference type="SUPFAM" id="SSF48317">
    <property type="entry name" value="Acid phosphatase/Vanadium-dependent haloperoxidase"/>
    <property type="match status" value="1"/>
</dbReference>
<accession>A0AAV3SIC4</accession>
<dbReference type="InterPro" id="IPR036938">
    <property type="entry name" value="PAP2/HPO_sf"/>
</dbReference>
<dbReference type="Proteomes" id="UP000830542">
    <property type="component" value="Chromosome"/>
</dbReference>
<reference evidence="3" key="1">
    <citation type="journal article" date="2014" name="Int. J. Syst. Evol. Microbiol.">
        <title>Complete genome sequence of Corynebacterium casei LMG S-19264T (=DSM 44701T), isolated from a smear-ripened cheese.</title>
        <authorList>
            <consortium name="US DOE Joint Genome Institute (JGI-PGF)"/>
            <person name="Walter F."/>
            <person name="Albersmeier A."/>
            <person name="Kalinowski J."/>
            <person name="Ruckert C."/>
        </authorList>
    </citation>
    <scope>NUCLEOTIDE SEQUENCE</scope>
    <source>
        <strain evidence="3">JCM 12289</strain>
    </source>
</reference>
<name>A0AAV3SIC4_HALDO</name>
<feature type="transmembrane region" description="Helical" evidence="1">
    <location>
        <begin position="131"/>
        <end position="156"/>
    </location>
</feature>
<reference evidence="3" key="3">
    <citation type="submission" date="2023-12" db="EMBL/GenBank/DDBJ databases">
        <authorList>
            <person name="Sun Q."/>
            <person name="Inoue M."/>
        </authorList>
    </citation>
    <scope>NUCLEOTIDE SEQUENCE</scope>
    <source>
        <strain evidence="3">JCM 12289</strain>
    </source>
</reference>
<evidence type="ECO:0000313" key="5">
    <source>
        <dbReference type="Proteomes" id="UP000830542"/>
    </source>
</evidence>
<proteinExistence type="predicted"/>
<evidence type="ECO:0000313" key="6">
    <source>
        <dbReference type="Proteomes" id="UP001500962"/>
    </source>
</evidence>
<protein>
    <submittedName>
        <fullName evidence="4">Phosphatase PAP2 family protein</fullName>
    </submittedName>
</protein>
<evidence type="ECO:0000259" key="2">
    <source>
        <dbReference type="Pfam" id="PF14378"/>
    </source>
</evidence>
<feature type="transmembrane region" description="Helical" evidence="1">
    <location>
        <begin position="208"/>
        <end position="225"/>
    </location>
</feature>
<dbReference type="InterPro" id="IPR026841">
    <property type="entry name" value="Aur1/Ipt1"/>
</dbReference>
<sequence>MLAVSLPTAYTLSVALGSLLAMGVAAAVFLPRLDPVGFVREFLRTDWKYLGVAWIVTNLVNTIAHRFHADQTFTWLIYEFEGPVVAAFQSVTSEPLTLLFTAAYLVGFPTIVLFTYFKLKAHDEREARRYALAYVVLVLIAVPFFVFVPVGIPALYPAVTVKPLIFDVSPIIRAGMLATDTMVKAFPSLHTGLSVLAALYARKAGPRYAAAALALAGLIVLSTFYLGIHWLTDAAFAVVLVGVAYWVSRRVDPERVLPVPALGGLRPAFLSPDRDTE</sequence>
<keyword evidence="5" id="KW-1185">Reference proteome</keyword>
<organism evidence="3 6">
    <name type="scientific">Halococcus dombrowskii</name>
    <dbReference type="NCBI Taxonomy" id="179637"/>
    <lineage>
        <taxon>Archaea</taxon>
        <taxon>Methanobacteriati</taxon>
        <taxon>Methanobacteriota</taxon>
        <taxon>Stenosarchaea group</taxon>
        <taxon>Halobacteria</taxon>
        <taxon>Halobacteriales</taxon>
        <taxon>Halococcaceae</taxon>
        <taxon>Halococcus</taxon>
    </lineage>
</organism>
<dbReference type="Gene3D" id="1.20.144.10">
    <property type="entry name" value="Phosphatidic acid phosphatase type 2/haloperoxidase"/>
    <property type="match status" value="1"/>
</dbReference>
<dbReference type="Proteomes" id="UP001500962">
    <property type="component" value="Unassembled WGS sequence"/>
</dbReference>
<dbReference type="AlphaFoldDB" id="A0AAV3SIC4"/>
<dbReference type="EMBL" id="BAAADN010000030">
    <property type="protein sequence ID" value="GAA0463794.1"/>
    <property type="molecule type" value="Genomic_DNA"/>
</dbReference>
<dbReference type="GeneID" id="71761820"/>
<feature type="transmembrane region" description="Helical" evidence="1">
    <location>
        <begin position="12"/>
        <end position="30"/>
    </location>
</feature>
<dbReference type="Pfam" id="PF14378">
    <property type="entry name" value="PAP2_3"/>
    <property type="match status" value="1"/>
</dbReference>
<dbReference type="EMBL" id="CP095005">
    <property type="protein sequence ID" value="UOO93950.1"/>
    <property type="molecule type" value="Genomic_DNA"/>
</dbReference>
<evidence type="ECO:0000313" key="4">
    <source>
        <dbReference type="EMBL" id="UOO93950.1"/>
    </source>
</evidence>
<dbReference type="KEGG" id="hdo:MUK72_08190"/>
<feature type="domain" description="Inositolphosphotransferase Aur1/Ipt1" evidence="2">
    <location>
        <begin position="86"/>
        <end position="246"/>
    </location>
</feature>
<evidence type="ECO:0000313" key="3">
    <source>
        <dbReference type="EMBL" id="GAA0463794.1"/>
    </source>
</evidence>
<dbReference type="RefSeq" id="WP_244698733.1">
    <property type="nucleotide sequence ID" value="NZ_BAAADN010000030.1"/>
</dbReference>
<feature type="transmembrane region" description="Helical" evidence="1">
    <location>
        <begin position="98"/>
        <end position="119"/>
    </location>
</feature>
<reference evidence="4" key="2">
    <citation type="submission" date="2022-04" db="EMBL/GenBank/DDBJ databases">
        <title>Sequencing and genomic assembly of Halococcus dombrowskii.</title>
        <authorList>
            <person name="Lim S.W."/>
            <person name="MacLea K.S."/>
        </authorList>
    </citation>
    <scope>NUCLEOTIDE SEQUENCE</scope>
    <source>
        <strain evidence="4">H4</strain>
    </source>
</reference>
<keyword evidence="1" id="KW-0812">Transmembrane</keyword>
<dbReference type="GO" id="GO:0016020">
    <property type="term" value="C:membrane"/>
    <property type="evidence" value="ECO:0007669"/>
    <property type="project" value="UniProtKB-SubCell"/>
</dbReference>